<organism evidence="3 4">
    <name type="scientific">Candidatus Halobonum tyrrellensis G22</name>
    <dbReference type="NCBI Taxonomy" id="1324957"/>
    <lineage>
        <taxon>Archaea</taxon>
        <taxon>Methanobacteriati</taxon>
        <taxon>Methanobacteriota</taxon>
        <taxon>Stenosarchaea group</taxon>
        <taxon>Halobacteria</taxon>
        <taxon>Halobacteriales</taxon>
        <taxon>Haloferacaceae</taxon>
        <taxon>Candidatus Halobonum</taxon>
    </lineage>
</organism>
<feature type="region of interest" description="Disordered" evidence="1">
    <location>
        <begin position="205"/>
        <end position="244"/>
    </location>
</feature>
<dbReference type="InterPro" id="IPR036866">
    <property type="entry name" value="RibonucZ/Hydroxyglut_hydro"/>
</dbReference>
<evidence type="ECO:0000256" key="1">
    <source>
        <dbReference type="SAM" id="MobiDB-lite"/>
    </source>
</evidence>
<name>V4HIN3_9EURY</name>
<gene>
    <name evidence="3" type="ORF">K933_02986</name>
</gene>
<dbReference type="InterPro" id="IPR050855">
    <property type="entry name" value="NDM-1-like"/>
</dbReference>
<feature type="domain" description="Metallo-beta-lactamase" evidence="2">
    <location>
        <begin position="15"/>
        <end position="198"/>
    </location>
</feature>
<dbReference type="Proteomes" id="UP000017840">
    <property type="component" value="Unassembled WGS sequence"/>
</dbReference>
<dbReference type="PANTHER" id="PTHR42951:SF4">
    <property type="entry name" value="ACYL-COENZYME A THIOESTERASE MBLAC2"/>
    <property type="match status" value="1"/>
</dbReference>
<dbReference type="CDD" id="cd07721">
    <property type="entry name" value="yflN-like_MBL-fold"/>
    <property type="match status" value="1"/>
</dbReference>
<proteinExistence type="predicted"/>
<dbReference type="InterPro" id="IPR001279">
    <property type="entry name" value="Metallo-B-lactamas"/>
</dbReference>
<dbReference type="EMBL" id="ASGZ01000007">
    <property type="protein sequence ID" value="ESP89648.1"/>
    <property type="molecule type" value="Genomic_DNA"/>
</dbReference>
<protein>
    <submittedName>
        <fullName evidence="3">Metallo-beta-lactamase superfamily protein</fullName>
    </submittedName>
</protein>
<dbReference type="AlphaFoldDB" id="V4HIN3"/>
<feature type="compositionally biased region" description="Basic and acidic residues" evidence="1">
    <location>
        <begin position="225"/>
        <end position="237"/>
    </location>
</feature>
<evidence type="ECO:0000259" key="2">
    <source>
        <dbReference type="SMART" id="SM00849"/>
    </source>
</evidence>
<dbReference type="SUPFAM" id="SSF56281">
    <property type="entry name" value="Metallo-hydrolase/oxidoreductase"/>
    <property type="match status" value="1"/>
</dbReference>
<dbReference type="PANTHER" id="PTHR42951">
    <property type="entry name" value="METALLO-BETA-LACTAMASE DOMAIN-CONTAINING"/>
    <property type="match status" value="1"/>
</dbReference>
<evidence type="ECO:0000313" key="3">
    <source>
        <dbReference type="EMBL" id="ESP89648.1"/>
    </source>
</evidence>
<dbReference type="STRING" id="1324957.K933_02986"/>
<dbReference type="Pfam" id="PF00753">
    <property type="entry name" value="Lactamase_B"/>
    <property type="match status" value="1"/>
</dbReference>
<dbReference type="OrthoDB" id="197151at2157"/>
<feature type="compositionally biased region" description="Basic and acidic residues" evidence="1">
    <location>
        <begin position="208"/>
        <end position="219"/>
    </location>
</feature>
<keyword evidence="4" id="KW-1185">Reference proteome</keyword>
<reference evidence="3 4" key="1">
    <citation type="journal article" date="2013" name="Genome Announc.">
        <title>Draft Genome Sequence of 'Candidatus Halobonum tyrrellensis' Strain G22, Isolated from the Hypersaline Waters of Lake Tyrrell, Australia.</title>
        <authorList>
            <person name="Ugalde J.A."/>
            <person name="Narasingarao P."/>
            <person name="Kuo S."/>
            <person name="Podell S."/>
            <person name="Allen E.E."/>
        </authorList>
    </citation>
    <scope>NUCLEOTIDE SEQUENCE [LARGE SCALE GENOMIC DNA]</scope>
    <source>
        <strain evidence="3 4">G22</strain>
    </source>
</reference>
<evidence type="ECO:0000313" key="4">
    <source>
        <dbReference type="Proteomes" id="UP000017840"/>
    </source>
</evidence>
<sequence length="244" mass="25509">MGIPPDHVFRLGLTSVNAYLVDDGEVTLVDAGTPWDAEQLEAQLEGAGTGYAVADVDRVLVTHYDLDHVGTLAELPFDAPVYAADPDASYLDGSATPPLTPHKALSQRVGGLFVSTPDLPVRRVGDREEVGGFTAFRTPGHTPGHTAYVHRAFGVAFVGDMVTESDGDLAPSSWFTAYSTAENAASVGRFAVALSPGGPEVLAVGHGDPVREGGTERLRRVALGDPDRSDDASREGGRGTTRGG</sequence>
<dbReference type="Gene3D" id="3.60.15.10">
    <property type="entry name" value="Ribonuclease Z/Hydroxyacylglutathione hydrolase-like"/>
    <property type="match status" value="1"/>
</dbReference>
<accession>V4HIN3</accession>
<dbReference type="RefSeq" id="WP_023393189.1">
    <property type="nucleotide sequence ID" value="NZ_ASGZ01000007.1"/>
</dbReference>
<dbReference type="PATRIC" id="fig|1324957.4.peg.609"/>
<dbReference type="eggNOG" id="arCOG00504">
    <property type="taxonomic scope" value="Archaea"/>
</dbReference>
<comment type="caution">
    <text evidence="3">The sequence shown here is derived from an EMBL/GenBank/DDBJ whole genome shotgun (WGS) entry which is preliminary data.</text>
</comment>
<dbReference type="SMART" id="SM00849">
    <property type="entry name" value="Lactamase_B"/>
    <property type="match status" value="1"/>
</dbReference>